<evidence type="ECO:0000259" key="5">
    <source>
        <dbReference type="Pfam" id="PF23226"/>
    </source>
</evidence>
<evidence type="ECO:0008006" key="8">
    <source>
        <dbReference type="Google" id="ProtNLM"/>
    </source>
</evidence>
<dbReference type="SUPFAM" id="SSF56219">
    <property type="entry name" value="DNase I-like"/>
    <property type="match status" value="1"/>
</dbReference>
<feature type="transmembrane region" description="Helical" evidence="1">
    <location>
        <begin position="392"/>
        <end position="413"/>
    </location>
</feature>
<evidence type="ECO:0000259" key="2">
    <source>
        <dbReference type="Pfam" id="PF10277"/>
    </source>
</evidence>
<dbReference type="Pfam" id="PF23226">
    <property type="entry name" value="Exo_endo_phos_PGAP2IP"/>
    <property type="match status" value="1"/>
</dbReference>
<feature type="transmembrane region" description="Helical" evidence="1">
    <location>
        <begin position="38"/>
        <end position="56"/>
    </location>
</feature>
<evidence type="ECO:0000259" key="3">
    <source>
        <dbReference type="Pfam" id="PF23021"/>
    </source>
</evidence>
<comment type="caution">
    <text evidence="6">The sequence shown here is derived from an EMBL/GenBank/DDBJ whole genome shotgun (WGS) entry which is preliminary data.</text>
</comment>
<feature type="domain" description="PGAP2IP C-terminal nuclease-like" evidence="5">
    <location>
        <begin position="720"/>
        <end position="950"/>
    </location>
</feature>
<dbReference type="PANTHER" id="PTHR14859">
    <property type="entry name" value="CALCOFLUOR WHITE HYPERSENSITIVE PROTEIN PRECURSOR"/>
    <property type="match status" value="1"/>
</dbReference>
<accession>A0ABR1TME3</accession>
<dbReference type="InterPro" id="IPR051916">
    <property type="entry name" value="GPI-anchor_lipid_remodeler"/>
</dbReference>
<feature type="transmembrane region" description="Helical" evidence="1">
    <location>
        <begin position="315"/>
        <end position="335"/>
    </location>
</feature>
<dbReference type="PANTHER" id="PTHR14859:SF1">
    <property type="entry name" value="PGAP2-INTERACTING PROTEIN"/>
    <property type="match status" value="1"/>
</dbReference>
<feature type="transmembrane region" description="Helical" evidence="1">
    <location>
        <begin position="580"/>
        <end position="601"/>
    </location>
</feature>
<feature type="transmembrane region" description="Helical" evidence="1">
    <location>
        <begin position="648"/>
        <end position="666"/>
    </location>
</feature>
<evidence type="ECO:0000256" key="1">
    <source>
        <dbReference type="SAM" id="Phobius"/>
    </source>
</evidence>
<dbReference type="Pfam" id="PF23022">
    <property type="entry name" value="6TM_1st_PGAP2IP"/>
    <property type="match status" value="1"/>
</dbReference>
<dbReference type="Proteomes" id="UP001446871">
    <property type="component" value="Unassembled WGS sequence"/>
</dbReference>
<dbReference type="EMBL" id="JAQQWM010000009">
    <property type="protein sequence ID" value="KAK8046879.1"/>
    <property type="molecule type" value="Genomic_DNA"/>
</dbReference>
<sequence length="1002" mass="111517">MVSSTYKDKPSGALFAFSAKWVAYAHTIIAYRSSCTKNAPAAFVSALVVGISLHYHKIVQNEFYGYPQEWFPSVSATIGDRYPERAFFQLFIALTSGPRFALIGLWYLLTAKPGTVLPKFVAGVGLFRTFTCGGWTYVTSTDDHGWHDIFMISYLVATLPWTLGCIALSPANPTAIKYRKYIAGFFFGTLVPLVYFFIQHKVHRVAGAYTTYAFFEWALILFDVAFDAVTVLDFATFEIVVRDVGGLSQGVSACASSVSAPSASGVDVVVGRKDLVNKSNMSGAALERQKTEATGGFFDIKFTWRETVDTIAEVYHGYVFWSILTGLGLVIWYFPLWFMGISGYEALVMSTISPLLLGAKPVRSLVTSHLRICHFLSLAGLLAYLVEDPIYRLFTVGFGVSMACISWAAQLYSENVHETRLEKKVLAWLVGLVLSSTAKFAWWTNNPIWPIMHADNGGQNNIGILLAVLAAWRFTRRAPLNTGATKDENVGGSAFLSALGIAGLLFGLHSLLSDSSTMISWVWEGYPVRGPLAAPHGWFTLAAMTAGLLTGLAHPSLVSTWSAYSVGCVGAAVLTSYGNWFGYFGGLILAFYLMAIAGPFLKNAAKKSPAIVFGLGFFLYNIMVLFHVWVVAYAFVPGGPYVREHTDWVMITMMLLIGAGVFNLAITSRLHGPRTPQRSGSSQHRKYHTSALALINMFFLAMTYLRFPTNDYAPYHADSQIITAGIWTIHFSLDNDMWSSEKRIRNLLKELEVDVVGLLESDLQRIIMGNRDTTQFLAHDLGMYVDYGPGPNKHTWGAALLSKFPIVNSTHHLLPSPVGELAPVIHATLNCYGELVDVFVFHSGQDEDVEDRRLQSDYASKLMGSSPRPSILLSYLVTQPQQGNYNKYVSDLSGMHDVEPSDWDRWCEYILYKKLQRVAYARVSRSTITDTELQVAKFVVPRRAEEKALVSVLEHDEQARDWKVQEGEVPVGWRFPALFRGKGVRGHRYHVFDEPYYYLPRN</sequence>
<dbReference type="InterPro" id="IPR053911">
    <property type="entry name" value="PGAP2IP_TM_2nd"/>
</dbReference>
<keyword evidence="1" id="KW-1133">Transmembrane helix</keyword>
<protein>
    <recommendedName>
        <fullName evidence="8">Calcofluor white hypersensitive protein</fullName>
    </recommendedName>
</protein>
<feature type="transmembrane region" description="Helical" evidence="1">
    <location>
        <begin position="425"/>
        <end position="445"/>
    </location>
</feature>
<feature type="transmembrane region" description="Helical" evidence="1">
    <location>
        <begin position="532"/>
        <end position="550"/>
    </location>
</feature>
<dbReference type="InterPro" id="IPR053912">
    <property type="entry name" value="PGAP2IP_TM_1nd"/>
</dbReference>
<gene>
    <name evidence="6" type="ORF">PG996_014943</name>
</gene>
<evidence type="ECO:0000313" key="6">
    <source>
        <dbReference type="EMBL" id="KAK8046879.1"/>
    </source>
</evidence>
<dbReference type="InterPro" id="IPR019402">
    <property type="entry name" value="CWH43_N"/>
</dbReference>
<feature type="transmembrane region" description="Helical" evidence="1">
    <location>
        <begin position="86"/>
        <end position="109"/>
    </location>
</feature>
<dbReference type="Gene3D" id="3.60.10.10">
    <property type="entry name" value="Endonuclease/exonuclease/phosphatase"/>
    <property type="match status" value="1"/>
</dbReference>
<feature type="transmembrane region" description="Helical" evidence="1">
    <location>
        <begin position="181"/>
        <end position="198"/>
    </location>
</feature>
<dbReference type="Pfam" id="PF10277">
    <property type="entry name" value="Frag1"/>
    <property type="match status" value="1"/>
</dbReference>
<dbReference type="InterPro" id="IPR057315">
    <property type="entry name" value="Exo_endo_phos_PGAP2IP_C"/>
</dbReference>
<feature type="transmembrane region" description="Helical" evidence="1">
    <location>
        <begin position="613"/>
        <end position="636"/>
    </location>
</feature>
<organism evidence="6 7">
    <name type="scientific">Apiospora saccharicola</name>
    <dbReference type="NCBI Taxonomy" id="335842"/>
    <lineage>
        <taxon>Eukaryota</taxon>
        <taxon>Fungi</taxon>
        <taxon>Dikarya</taxon>
        <taxon>Ascomycota</taxon>
        <taxon>Pezizomycotina</taxon>
        <taxon>Sordariomycetes</taxon>
        <taxon>Xylariomycetidae</taxon>
        <taxon>Amphisphaeriales</taxon>
        <taxon>Apiosporaceae</taxon>
        <taxon>Apiospora</taxon>
    </lineage>
</organism>
<feature type="transmembrane region" description="Helical" evidence="1">
    <location>
        <begin position="116"/>
        <end position="137"/>
    </location>
</feature>
<name>A0ABR1TME3_9PEZI</name>
<feature type="domain" description="CWH43-like N-terminal" evidence="2">
    <location>
        <begin position="41"/>
        <end position="236"/>
    </location>
</feature>
<evidence type="ECO:0000259" key="4">
    <source>
        <dbReference type="Pfam" id="PF23022"/>
    </source>
</evidence>
<proteinExistence type="predicted"/>
<keyword evidence="7" id="KW-1185">Reference proteome</keyword>
<feature type="domain" description="PGAP2IP second transmembrane" evidence="3">
    <location>
        <begin position="492"/>
        <end position="665"/>
    </location>
</feature>
<feature type="transmembrane region" description="Helical" evidence="1">
    <location>
        <begin position="218"/>
        <end position="241"/>
    </location>
</feature>
<dbReference type="Pfam" id="PF23021">
    <property type="entry name" value="6TM_2nd_PGAP2IP"/>
    <property type="match status" value="1"/>
</dbReference>
<dbReference type="InterPro" id="IPR036691">
    <property type="entry name" value="Endo/exonu/phosph_ase_sf"/>
</dbReference>
<keyword evidence="1" id="KW-0812">Transmembrane</keyword>
<keyword evidence="1" id="KW-0472">Membrane</keyword>
<feature type="transmembrane region" description="Helical" evidence="1">
    <location>
        <begin position="494"/>
        <end position="512"/>
    </location>
</feature>
<reference evidence="6 7" key="1">
    <citation type="submission" date="2023-01" db="EMBL/GenBank/DDBJ databases">
        <title>Analysis of 21 Apiospora genomes using comparative genomics revels a genus with tremendous synthesis potential of carbohydrate active enzymes and secondary metabolites.</title>
        <authorList>
            <person name="Sorensen T."/>
        </authorList>
    </citation>
    <scope>NUCLEOTIDE SEQUENCE [LARGE SCALE GENOMIC DNA]</scope>
    <source>
        <strain evidence="6 7">CBS 83171</strain>
    </source>
</reference>
<feature type="domain" description="PGAP2IP first transmembrane" evidence="4">
    <location>
        <begin position="318"/>
        <end position="472"/>
    </location>
</feature>
<feature type="transmembrane region" description="Helical" evidence="1">
    <location>
        <begin position="149"/>
        <end position="169"/>
    </location>
</feature>
<feature type="transmembrane region" description="Helical" evidence="1">
    <location>
        <begin position="687"/>
        <end position="707"/>
    </location>
</feature>
<evidence type="ECO:0000313" key="7">
    <source>
        <dbReference type="Proteomes" id="UP001446871"/>
    </source>
</evidence>